<evidence type="ECO:0000256" key="2">
    <source>
        <dbReference type="ARBA" id="ARBA00011018"/>
    </source>
</evidence>
<keyword evidence="5 8" id="KW-0210">Decarboxylase</keyword>
<evidence type="ECO:0000313" key="10">
    <source>
        <dbReference type="EMBL" id="KAK7417243.1"/>
    </source>
</evidence>
<comment type="catalytic activity">
    <reaction evidence="8">
        <text>orotidine 5'-phosphate + H(+) = UMP + CO2</text>
        <dbReference type="Rhea" id="RHEA:11596"/>
        <dbReference type="ChEBI" id="CHEBI:15378"/>
        <dbReference type="ChEBI" id="CHEBI:16526"/>
        <dbReference type="ChEBI" id="CHEBI:57538"/>
        <dbReference type="ChEBI" id="CHEBI:57865"/>
        <dbReference type="EC" id="4.1.1.23"/>
    </reaction>
</comment>
<dbReference type="InterPro" id="IPR013785">
    <property type="entry name" value="Aldolase_TIM"/>
</dbReference>
<protein>
    <recommendedName>
        <fullName evidence="4 8">Orotidine 5'-phosphate decarboxylase</fullName>
        <ecNumber evidence="3 8">4.1.1.23</ecNumber>
    </recommendedName>
</protein>
<name>A0ABR1H8M5_9HYPO</name>
<evidence type="ECO:0000256" key="8">
    <source>
        <dbReference type="RuleBase" id="RU000512"/>
    </source>
</evidence>
<dbReference type="Proteomes" id="UP001498476">
    <property type="component" value="Unassembled WGS sequence"/>
</dbReference>
<evidence type="ECO:0000256" key="4">
    <source>
        <dbReference type="ARBA" id="ARBA00021923"/>
    </source>
</evidence>
<dbReference type="PANTHER" id="PTHR19278:SF9">
    <property type="entry name" value="URIDINE 5'-MONOPHOSPHATE SYNTHASE"/>
    <property type="match status" value="1"/>
</dbReference>
<evidence type="ECO:0000256" key="5">
    <source>
        <dbReference type="ARBA" id="ARBA00022793"/>
    </source>
</evidence>
<dbReference type="CDD" id="cd04725">
    <property type="entry name" value="OMP_decarboxylase_like"/>
    <property type="match status" value="1"/>
</dbReference>
<dbReference type="EC" id="4.1.1.23" evidence="3 8"/>
<dbReference type="EMBL" id="JAZAVJ010000059">
    <property type="protein sequence ID" value="KAK7417243.1"/>
    <property type="molecule type" value="Genomic_DNA"/>
</dbReference>
<accession>A0ABR1H8M5</accession>
<proteinExistence type="inferred from homology"/>
<evidence type="ECO:0000313" key="11">
    <source>
        <dbReference type="Proteomes" id="UP001498476"/>
    </source>
</evidence>
<keyword evidence="6 8" id="KW-0665">Pyrimidine biosynthesis</keyword>
<reference evidence="10 11" key="1">
    <citation type="journal article" date="2025" name="Microbiol. Resour. Announc.">
        <title>Draft genome sequences for Neonectria magnoliae and Neonectria punicea, canker pathogens of Liriodendron tulipifera and Acer saccharum in West Virginia.</title>
        <authorList>
            <person name="Petronek H.M."/>
            <person name="Kasson M.T."/>
            <person name="Metheny A.M."/>
            <person name="Stauder C.M."/>
            <person name="Lovett B."/>
            <person name="Lynch S.C."/>
            <person name="Garnas J.R."/>
            <person name="Kasson L.R."/>
            <person name="Stajich J.E."/>
        </authorList>
    </citation>
    <scope>NUCLEOTIDE SEQUENCE [LARGE SCALE GENOMIC DNA]</scope>
    <source>
        <strain evidence="10 11">NRRL 64653</strain>
    </source>
</reference>
<keyword evidence="7 8" id="KW-0456">Lyase</keyword>
<sequence>MKIVCWNVQMTHVDIVGDFSQATVHGLKSLAAKHNFLIFEDHKFIDIGITVQKQYHRGVLGVLRISEWADIVNVSILAGEGVVDAMSQIIIGESFPYREGRILLLLAEMTTVGSLATGSYTDKCIEIARQNPLTVIGFVATRALGAPETSSPFSDEDFVIFTTGVNQTAKGDSLGQQYQTPSVAVKGGSDFIIAGRGIYASDDPVASAKMYQREGWQAYQERIGHGNSNVEQ</sequence>
<comment type="caution">
    <text evidence="10">The sequence shown here is derived from an EMBL/GenBank/DDBJ whole genome shotgun (WGS) entry which is preliminary data.</text>
</comment>
<dbReference type="InterPro" id="IPR011060">
    <property type="entry name" value="RibuloseP-bd_barrel"/>
</dbReference>
<dbReference type="PANTHER" id="PTHR19278">
    <property type="entry name" value="OROTATE PHOSPHORIBOSYLTRANSFERASE"/>
    <property type="match status" value="1"/>
</dbReference>
<dbReference type="Pfam" id="PF00215">
    <property type="entry name" value="OMPdecase"/>
    <property type="match status" value="1"/>
</dbReference>
<comment type="pathway">
    <text evidence="1 8">Pyrimidine metabolism; UMP biosynthesis via de novo pathway; UMP from orotate: step 2/2.</text>
</comment>
<organism evidence="10 11">
    <name type="scientific">Neonectria punicea</name>
    <dbReference type="NCBI Taxonomy" id="979145"/>
    <lineage>
        <taxon>Eukaryota</taxon>
        <taxon>Fungi</taxon>
        <taxon>Dikarya</taxon>
        <taxon>Ascomycota</taxon>
        <taxon>Pezizomycotina</taxon>
        <taxon>Sordariomycetes</taxon>
        <taxon>Hypocreomycetidae</taxon>
        <taxon>Hypocreales</taxon>
        <taxon>Nectriaceae</taxon>
        <taxon>Neonectria</taxon>
    </lineage>
</organism>
<dbReference type="NCBIfam" id="TIGR01740">
    <property type="entry name" value="pyrF"/>
    <property type="match status" value="1"/>
</dbReference>
<dbReference type="SMART" id="SM00934">
    <property type="entry name" value="OMPdecase"/>
    <property type="match status" value="1"/>
</dbReference>
<comment type="similarity">
    <text evidence="2 8">Belongs to the OMP decarboxylase family.</text>
</comment>
<evidence type="ECO:0000256" key="3">
    <source>
        <dbReference type="ARBA" id="ARBA00012321"/>
    </source>
</evidence>
<dbReference type="InterPro" id="IPR014732">
    <property type="entry name" value="OMPdecase"/>
</dbReference>
<evidence type="ECO:0000256" key="6">
    <source>
        <dbReference type="ARBA" id="ARBA00022975"/>
    </source>
</evidence>
<dbReference type="InterPro" id="IPR001754">
    <property type="entry name" value="OMPdeCOase_dom"/>
</dbReference>
<dbReference type="SUPFAM" id="SSF51366">
    <property type="entry name" value="Ribulose-phoshate binding barrel"/>
    <property type="match status" value="1"/>
</dbReference>
<evidence type="ECO:0000259" key="9">
    <source>
        <dbReference type="SMART" id="SM00934"/>
    </source>
</evidence>
<dbReference type="Gene3D" id="3.20.20.70">
    <property type="entry name" value="Aldolase class I"/>
    <property type="match status" value="1"/>
</dbReference>
<dbReference type="PROSITE" id="PS00156">
    <property type="entry name" value="OMPDECASE"/>
    <property type="match status" value="1"/>
</dbReference>
<dbReference type="InterPro" id="IPR018089">
    <property type="entry name" value="OMPdecase_AS"/>
</dbReference>
<gene>
    <name evidence="10" type="primary">URA3_1</name>
    <name evidence="10" type="ORF">QQX98_004677</name>
</gene>
<evidence type="ECO:0000256" key="7">
    <source>
        <dbReference type="ARBA" id="ARBA00023239"/>
    </source>
</evidence>
<evidence type="ECO:0000256" key="1">
    <source>
        <dbReference type="ARBA" id="ARBA00004861"/>
    </source>
</evidence>
<feature type="domain" description="Orotidine 5'-phosphate decarboxylase" evidence="9">
    <location>
        <begin position="7"/>
        <end position="211"/>
    </location>
</feature>
<keyword evidence="11" id="KW-1185">Reference proteome</keyword>